<dbReference type="AlphaFoldDB" id="A0ABD0LAV3"/>
<feature type="region of interest" description="Disordered" evidence="1">
    <location>
        <begin position="53"/>
        <end position="72"/>
    </location>
</feature>
<keyword evidence="3" id="KW-1185">Reference proteome</keyword>
<accession>A0ABD0LAV3</accession>
<name>A0ABD0LAV3_9CAEN</name>
<feature type="compositionally biased region" description="Basic residues" evidence="1">
    <location>
        <begin position="63"/>
        <end position="72"/>
    </location>
</feature>
<gene>
    <name evidence="2" type="ORF">BaRGS_00012338</name>
</gene>
<protein>
    <submittedName>
        <fullName evidence="2">Uncharacterized protein</fullName>
    </submittedName>
</protein>
<evidence type="ECO:0000256" key="1">
    <source>
        <dbReference type="SAM" id="MobiDB-lite"/>
    </source>
</evidence>
<reference evidence="2 3" key="1">
    <citation type="journal article" date="2023" name="Sci. Data">
        <title>Genome assembly of the Korean intertidal mud-creeper Batillaria attramentaria.</title>
        <authorList>
            <person name="Patra A.K."/>
            <person name="Ho P.T."/>
            <person name="Jun S."/>
            <person name="Lee S.J."/>
            <person name="Kim Y."/>
            <person name="Won Y.J."/>
        </authorList>
    </citation>
    <scope>NUCLEOTIDE SEQUENCE [LARGE SCALE GENOMIC DNA]</scope>
    <source>
        <strain evidence="2">Wonlab-2016</strain>
    </source>
</reference>
<proteinExistence type="predicted"/>
<organism evidence="2 3">
    <name type="scientific">Batillaria attramentaria</name>
    <dbReference type="NCBI Taxonomy" id="370345"/>
    <lineage>
        <taxon>Eukaryota</taxon>
        <taxon>Metazoa</taxon>
        <taxon>Spiralia</taxon>
        <taxon>Lophotrochozoa</taxon>
        <taxon>Mollusca</taxon>
        <taxon>Gastropoda</taxon>
        <taxon>Caenogastropoda</taxon>
        <taxon>Sorbeoconcha</taxon>
        <taxon>Cerithioidea</taxon>
        <taxon>Batillariidae</taxon>
        <taxon>Batillaria</taxon>
    </lineage>
</organism>
<sequence>MFGKSGDYTPCGSRQCRLVWIPVVLGVDNSDATCPVSRTVATTLSHDTRVGTRLKHSGAATRAKYRRGTRTD</sequence>
<evidence type="ECO:0000313" key="2">
    <source>
        <dbReference type="EMBL" id="KAK7496416.1"/>
    </source>
</evidence>
<evidence type="ECO:0000313" key="3">
    <source>
        <dbReference type="Proteomes" id="UP001519460"/>
    </source>
</evidence>
<comment type="caution">
    <text evidence="2">The sequence shown here is derived from an EMBL/GenBank/DDBJ whole genome shotgun (WGS) entry which is preliminary data.</text>
</comment>
<dbReference type="Proteomes" id="UP001519460">
    <property type="component" value="Unassembled WGS sequence"/>
</dbReference>
<dbReference type="EMBL" id="JACVVK020000067">
    <property type="protein sequence ID" value="KAK7496416.1"/>
    <property type="molecule type" value="Genomic_DNA"/>
</dbReference>